<comment type="caution">
    <text evidence="2">The sequence shown here is derived from an EMBL/GenBank/DDBJ whole genome shotgun (WGS) entry which is preliminary data.</text>
</comment>
<sequence>MSDNIEYPLPLSQTWTASANLTAPIEGLKLDIPGRVFVKHNASLDTPARVLVLSDTAEIINAIQWRVDQPVFSLGPVLEAKLFVPRNERLDVTGSLLIEVTVREPLSRIATSAETVVQEGSLLNGPADFVSVRSDDAANVYVTYSSPIELAGLDLKSNDDGSVQLKSPSIKVVGEFKLKSNDNGAVAVQADNIAAATITSTANDGSAVYLTATNLIEATHLHSNADDRGSINIYPHGVCQEGAVRVADSGRVNVGSVICQTVDARLADASFAIVQAVQSLSTKVTDGGHVQYFNSTPTLLPVARGRHKKPSQATLTTENKFDEFKFQSIPAYEPVGVSIHIGRYGNVYIESFESHAKTTTALAATSTLAAGFEGGLVLAAICVVAIIGFVLLKHRRRAEYQPLLH</sequence>
<dbReference type="EMBL" id="VJMJ01000137">
    <property type="protein sequence ID" value="KAF0732057.1"/>
    <property type="molecule type" value="Genomic_DNA"/>
</dbReference>
<proteinExistence type="predicted"/>
<dbReference type="VEuPathDB" id="FungiDB:AeMF1_015183"/>
<name>A0A6G0WWX2_9STRA</name>
<dbReference type="Proteomes" id="UP000481153">
    <property type="component" value="Unassembled WGS sequence"/>
</dbReference>
<evidence type="ECO:0000313" key="3">
    <source>
        <dbReference type="Proteomes" id="UP000481153"/>
    </source>
</evidence>
<dbReference type="Gene3D" id="2.160.20.120">
    <property type="match status" value="1"/>
</dbReference>
<reference evidence="2 3" key="1">
    <citation type="submission" date="2019-07" db="EMBL/GenBank/DDBJ databases">
        <title>Genomics analysis of Aphanomyces spp. identifies a new class of oomycete effector associated with host adaptation.</title>
        <authorList>
            <person name="Gaulin E."/>
        </authorList>
    </citation>
    <scope>NUCLEOTIDE SEQUENCE [LARGE SCALE GENOMIC DNA]</scope>
    <source>
        <strain evidence="2 3">ATCC 201684</strain>
    </source>
</reference>
<keyword evidence="3" id="KW-1185">Reference proteome</keyword>
<feature type="transmembrane region" description="Helical" evidence="1">
    <location>
        <begin position="368"/>
        <end position="392"/>
    </location>
</feature>
<gene>
    <name evidence="2" type="ORF">Ae201684_010710</name>
</gene>
<organism evidence="2 3">
    <name type="scientific">Aphanomyces euteiches</name>
    <dbReference type="NCBI Taxonomy" id="100861"/>
    <lineage>
        <taxon>Eukaryota</taxon>
        <taxon>Sar</taxon>
        <taxon>Stramenopiles</taxon>
        <taxon>Oomycota</taxon>
        <taxon>Saprolegniomycetes</taxon>
        <taxon>Saprolegniales</taxon>
        <taxon>Verrucalvaceae</taxon>
        <taxon>Aphanomyces</taxon>
    </lineage>
</organism>
<accession>A0A6G0WWX2</accession>
<protein>
    <submittedName>
        <fullName evidence="2">Uncharacterized protein</fullName>
    </submittedName>
</protein>
<keyword evidence="1" id="KW-1133">Transmembrane helix</keyword>
<keyword evidence="1" id="KW-0812">Transmembrane</keyword>
<dbReference type="PANTHER" id="PTHR39200">
    <property type="entry name" value="HYPOTHETICAL EXPORTED PROTEIN"/>
    <property type="match status" value="1"/>
</dbReference>
<dbReference type="PANTHER" id="PTHR39200:SF1">
    <property type="entry name" value="AUTO-TRANSPORTER ADHESIN HEAD GIN DOMAIN-CONTAINING PROTEIN-RELATED"/>
    <property type="match status" value="1"/>
</dbReference>
<keyword evidence="1" id="KW-0472">Membrane</keyword>
<evidence type="ECO:0000256" key="1">
    <source>
        <dbReference type="SAM" id="Phobius"/>
    </source>
</evidence>
<evidence type="ECO:0000313" key="2">
    <source>
        <dbReference type="EMBL" id="KAF0732057.1"/>
    </source>
</evidence>
<dbReference type="AlphaFoldDB" id="A0A6G0WWX2"/>